<name>A0AAU9MQM6_9ASTR</name>
<dbReference type="Proteomes" id="UP001157418">
    <property type="component" value="Unassembled WGS sequence"/>
</dbReference>
<gene>
    <name evidence="1" type="ORF">LVIROSA_LOCUS14745</name>
</gene>
<evidence type="ECO:0000313" key="2">
    <source>
        <dbReference type="Proteomes" id="UP001157418"/>
    </source>
</evidence>
<dbReference type="EMBL" id="CAKMRJ010002223">
    <property type="protein sequence ID" value="CAH1427766.1"/>
    <property type="molecule type" value="Genomic_DNA"/>
</dbReference>
<reference evidence="1 2" key="1">
    <citation type="submission" date="2022-01" db="EMBL/GenBank/DDBJ databases">
        <authorList>
            <person name="Xiong W."/>
            <person name="Schranz E."/>
        </authorList>
    </citation>
    <scope>NUCLEOTIDE SEQUENCE [LARGE SCALE GENOMIC DNA]</scope>
</reference>
<organism evidence="1 2">
    <name type="scientific">Lactuca virosa</name>
    <dbReference type="NCBI Taxonomy" id="75947"/>
    <lineage>
        <taxon>Eukaryota</taxon>
        <taxon>Viridiplantae</taxon>
        <taxon>Streptophyta</taxon>
        <taxon>Embryophyta</taxon>
        <taxon>Tracheophyta</taxon>
        <taxon>Spermatophyta</taxon>
        <taxon>Magnoliopsida</taxon>
        <taxon>eudicotyledons</taxon>
        <taxon>Gunneridae</taxon>
        <taxon>Pentapetalae</taxon>
        <taxon>asterids</taxon>
        <taxon>campanulids</taxon>
        <taxon>Asterales</taxon>
        <taxon>Asteraceae</taxon>
        <taxon>Cichorioideae</taxon>
        <taxon>Cichorieae</taxon>
        <taxon>Lactucinae</taxon>
        <taxon>Lactuca</taxon>
    </lineage>
</organism>
<keyword evidence="2" id="KW-1185">Reference proteome</keyword>
<dbReference type="AlphaFoldDB" id="A0AAU9MQM6"/>
<sequence length="87" mass="9370">MHSCEVIHRYKKLLNSANMEDGTKGTSSGAIHGTPLQMAAINTLAANASTVTRMQNLEGPGETPHITTVETPHVTTMVRHQDATMEV</sequence>
<evidence type="ECO:0000313" key="1">
    <source>
        <dbReference type="EMBL" id="CAH1427766.1"/>
    </source>
</evidence>
<accession>A0AAU9MQM6</accession>
<comment type="caution">
    <text evidence="1">The sequence shown here is derived from an EMBL/GenBank/DDBJ whole genome shotgun (WGS) entry which is preliminary data.</text>
</comment>
<protein>
    <submittedName>
        <fullName evidence="1">Uncharacterized protein</fullName>
    </submittedName>
</protein>
<proteinExistence type="predicted"/>